<dbReference type="AlphaFoldDB" id="A0A8C5J576"/>
<keyword evidence="1" id="KW-1133">Transmembrane helix</keyword>
<feature type="transmembrane region" description="Helical" evidence="1">
    <location>
        <begin position="165"/>
        <end position="188"/>
    </location>
</feature>
<dbReference type="InterPro" id="IPR003599">
    <property type="entry name" value="Ig_sub"/>
</dbReference>
<dbReference type="Gene3D" id="2.60.40.10">
    <property type="entry name" value="Immunoglobulins"/>
    <property type="match status" value="1"/>
</dbReference>
<keyword evidence="1" id="KW-0812">Transmembrane</keyword>
<evidence type="ECO:0000313" key="4">
    <source>
        <dbReference type="Ensembl" id="ENSJHYP00000014391.1"/>
    </source>
</evidence>
<evidence type="ECO:0000313" key="5">
    <source>
        <dbReference type="Proteomes" id="UP000694408"/>
    </source>
</evidence>
<feature type="domain" description="Immunoglobulin" evidence="3">
    <location>
        <begin position="87"/>
        <end position="164"/>
    </location>
</feature>
<protein>
    <recommendedName>
        <fullName evidence="6">FCGR2 protein</fullName>
    </recommendedName>
</protein>
<proteinExistence type="predicted"/>
<dbReference type="Ensembl" id="ENSJHYT00000017398.1">
    <property type="protein sequence ID" value="ENSJHYP00000014391.1"/>
    <property type="gene ID" value="ENSJHYG00000011133.1"/>
</dbReference>
<evidence type="ECO:0000259" key="2">
    <source>
        <dbReference type="SMART" id="SM00408"/>
    </source>
</evidence>
<dbReference type="SUPFAM" id="SSF48726">
    <property type="entry name" value="Immunoglobulin"/>
    <property type="match status" value="1"/>
</dbReference>
<accession>A0A8C5J576</accession>
<dbReference type="SMART" id="SM00408">
    <property type="entry name" value="IGc2"/>
    <property type="match status" value="1"/>
</dbReference>
<name>A0A8C5J576_JUNHY</name>
<keyword evidence="1" id="KW-0472">Membrane</keyword>
<dbReference type="SMART" id="SM00409">
    <property type="entry name" value="IG"/>
    <property type="match status" value="1"/>
</dbReference>
<dbReference type="InterPro" id="IPR013783">
    <property type="entry name" value="Ig-like_fold"/>
</dbReference>
<evidence type="ECO:0000256" key="1">
    <source>
        <dbReference type="SAM" id="Phobius"/>
    </source>
</evidence>
<organism evidence="4 5">
    <name type="scientific">Junco hyemalis</name>
    <name type="common">Dark-eyed junco</name>
    <dbReference type="NCBI Taxonomy" id="40217"/>
    <lineage>
        <taxon>Eukaryota</taxon>
        <taxon>Metazoa</taxon>
        <taxon>Chordata</taxon>
        <taxon>Craniata</taxon>
        <taxon>Vertebrata</taxon>
        <taxon>Euteleostomi</taxon>
        <taxon>Archelosauria</taxon>
        <taxon>Archosauria</taxon>
        <taxon>Dinosauria</taxon>
        <taxon>Saurischia</taxon>
        <taxon>Theropoda</taxon>
        <taxon>Coelurosauria</taxon>
        <taxon>Aves</taxon>
        <taxon>Neognathae</taxon>
        <taxon>Neoaves</taxon>
        <taxon>Telluraves</taxon>
        <taxon>Australaves</taxon>
        <taxon>Passeriformes</taxon>
        <taxon>Passerellidae</taxon>
        <taxon>Junco</taxon>
    </lineage>
</organism>
<feature type="domain" description="Immunoglobulin subtype 2" evidence="2">
    <location>
        <begin position="93"/>
        <end position="151"/>
    </location>
</feature>
<reference evidence="4" key="2">
    <citation type="submission" date="2025-09" db="UniProtKB">
        <authorList>
            <consortium name="Ensembl"/>
        </authorList>
    </citation>
    <scope>IDENTIFICATION</scope>
</reference>
<dbReference type="InterPro" id="IPR003598">
    <property type="entry name" value="Ig_sub2"/>
</dbReference>
<reference evidence="4" key="1">
    <citation type="submission" date="2025-08" db="UniProtKB">
        <authorList>
            <consortium name="Ensembl"/>
        </authorList>
    </citation>
    <scope>IDENTIFICATION</scope>
</reference>
<dbReference type="InterPro" id="IPR036179">
    <property type="entry name" value="Ig-like_dom_sf"/>
</dbReference>
<keyword evidence="5" id="KW-1185">Reference proteome</keyword>
<sequence>RGPCHSATLVSPQGKSVDNAKIQALGAAVRTEPPPPNPVPSPFHPRPSASLAVTQWGIPIGSCLQDPPRPHDVTGPTCSPDWLVLQVLTWTLLEGDRVTLHCWGWWNNLVTWVSFYCEEEQLVRNGTELTLFPLQPHHSGRYHCKGWLKDRQWVVSALVTVTVHVAAWVAGALLFLLLLVGVIVAWHWRHCVGM</sequence>
<evidence type="ECO:0008006" key="6">
    <source>
        <dbReference type="Google" id="ProtNLM"/>
    </source>
</evidence>
<dbReference type="Proteomes" id="UP000694408">
    <property type="component" value="Unplaced"/>
</dbReference>
<evidence type="ECO:0000259" key="3">
    <source>
        <dbReference type="SMART" id="SM00409"/>
    </source>
</evidence>